<dbReference type="SUPFAM" id="SSF46689">
    <property type="entry name" value="Homeodomain-like"/>
    <property type="match status" value="1"/>
</dbReference>
<comment type="caution">
    <text evidence="4">The sequence shown here is derived from an EMBL/GenBank/DDBJ whole genome shotgun (WGS) entry which is preliminary data.</text>
</comment>
<dbReference type="Proteomes" id="UP000474967">
    <property type="component" value="Unassembled WGS sequence"/>
</dbReference>
<dbReference type="EMBL" id="JAAGWY010000001">
    <property type="protein sequence ID" value="NEN05002.1"/>
    <property type="molecule type" value="Genomic_DNA"/>
</dbReference>
<keyword evidence="1 2" id="KW-0238">DNA-binding</keyword>
<dbReference type="InterPro" id="IPR049513">
    <property type="entry name" value="TetR_C_40"/>
</dbReference>
<dbReference type="GO" id="GO:0003677">
    <property type="term" value="F:DNA binding"/>
    <property type="evidence" value="ECO:0007669"/>
    <property type="project" value="UniProtKB-UniRule"/>
</dbReference>
<reference evidence="4 5" key="1">
    <citation type="journal article" date="2014" name="J. Microbiol.">
        <title>Diaminobutyricibacter tongyongensis gen. nov., sp. nov. and Homoserinibacter gongjuensis gen. nov., sp. nov. belong to the family Microbacteriaceae.</title>
        <authorList>
            <person name="Kim S.J."/>
            <person name="Ahn J.H."/>
            <person name="Weon H.Y."/>
            <person name="Hamada M."/>
            <person name="Suzuki K."/>
            <person name="Kwon S.W."/>
        </authorList>
    </citation>
    <scope>NUCLEOTIDE SEQUENCE [LARGE SCALE GENOMIC DNA]</scope>
    <source>
        <strain evidence="4 5">NBRC 108724</strain>
    </source>
</reference>
<protein>
    <submittedName>
        <fullName evidence="4">TetR family transcriptional regulator</fullName>
    </submittedName>
</protein>
<organism evidence="4 5">
    <name type="scientific">Leifsonia tongyongensis</name>
    <dbReference type="NCBI Taxonomy" id="1268043"/>
    <lineage>
        <taxon>Bacteria</taxon>
        <taxon>Bacillati</taxon>
        <taxon>Actinomycetota</taxon>
        <taxon>Actinomycetes</taxon>
        <taxon>Micrococcales</taxon>
        <taxon>Microbacteriaceae</taxon>
        <taxon>Leifsonia</taxon>
    </lineage>
</organism>
<dbReference type="Gene3D" id="1.10.357.10">
    <property type="entry name" value="Tetracycline Repressor, domain 2"/>
    <property type="match status" value="1"/>
</dbReference>
<feature type="DNA-binding region" description="H-T-H motif" evidence="2">
    <location>
        <begin position="39"/>
        <end position="58"/>
    </location>
</feature>
<dbReference type="PRINTS" id="PR00455">
    <property type="entry name" value="HTHTETR"/>
</dbReference>
<dbReference type="Pfam" id="PF00440">
    <property type="entry name" value="TetR_N"/>
    <property type="match status" value="1"/>
</dbReference>
<dbReference type="PROSITE" id="PS50977">
    <property type="entry name" value="HTH_TETR_2"/>
    <property type="match status" value="1"/>
</dbReference>
<accession>A0A6L9XUC6</accession>
<name>A0A6L9XUC6_9MICO</name>
<evidence type="ECO:0000256" key="2">
    <source>
        <dbReference type="PROSITE-ProRule" id="PRU00335"/>
    </source>
</evidence>
<dbReference type="InterPro" id="IPR009057">
    <property type="entry name" value="Homeodomain-like_sf"/>
</dbReference>
<dbReference type="PANTHER" id="PTHR43479">
    <property type="entry name" value="ACREF/ENVCD OPERON REPRESSOR-RELATED"/>
    <property type="match status" value="1"/>
</dbReference>
<dbReference type="AlphaFoldDB" id="A0A6L9XUC6"/>
<evidence type="ECO:0000313" key="4">
    <source>
        <dbReference type="EMBL" id="NEN05002.1"/>
    </source>
</evidence>
<proteinExistence type="predicted"/>
<dbReference type="RefSeq" id="WP_163288078.1">
    <property type="nucleotide sequence ID" value="NZ_JAAGWY010000001.1"/>
</dbReference>
<dbReference type="PANTHER" id="PTHR43479:SF11">
    <property type="entry name" value="ACREF_ENVCD OPERON REPRESSOR-RELATED"/>
    <property type="match status" value="1"/>
</dbReference>
<feature type="domain" description="HTH tetR-type" evidence="3">
    <location>
        <begin position="16"/>
        <end position="76"/>
    </location>
</feature>
<evidence type="ECO:0000256" key="1">
    <source>
        <dbReference type="ARBA" id="ARBA00023125"/>
    </source>
</evidence>
<dbReference type="Pfam" id="PF21306">
    <property type="entry name" value="TetR_C_40"/>
    <property type="match status" value="1"/>
</dbReference>
<evidence type="ECO:0000259" key="3">
    <source>
        <dbReference type="PROSITE" id="PS50977"/>
    </source>
</evidence>
<gene>
    <name evidence="4" type="ORF">G3T36_03875</name>
</gene>
<dbReference type="InterPro" id="IPR050624">
    <property type="entry name" value="HTH-type_Tx_Regulator"/>
</dbReference>
<evidence type="ECO:0000313" key="5">
    <source>
        <dbReference type="Proteomes" id="UP000474967"/>
    </source>
</evidence>
<keyword evidence="5" id="KW-1185">Reference proteome</keyword>
<sequence length="213" mass="22504">MDAPAPRTSRPARQKARTRGALIEAAKTLFAAEGNTDVSIQEITDAADVGFGSFYNHFSSKAELFDVAIEATFEEHAARLDELLKDEADPAVVFAMSLRLSGRLVATDPRMAQVMMNATGRLLNSKAGMAPRALRDIRNAAAAGRFEVSDPQVALACAAGALVGVLHLLAASPELDVARVTDTMTYNVLRMFGMTGSEAAAIVALPLPASVSE</sequence>
<dbReference type="InterPro" id="IPR001647">
    <property type="entry name" value="HTH_TetR"/>
</dbReference>